<dbReference type="InterPro" id="IPR027417">
    <property type="entry name" value="P-loop_NTPase"/>
</dbReference>
<evidence type="ECO:0000256" key="1">
    <source>
        <dbReference type="ARBA" id="ARBA00004651"/>
    </source>
</evidence>
<evidence type="ECO:0000256" key="3">
    <source>
        <dbReference type="ARBA" id="ARBA00022692"/>
    </source>
</evidence>
<reference evidence="9 10" key="1">
    <citation type="submission" date="2017-11" db="EMBL/GenBank/DDBJ databases">
        <authorList>
            <person name="Han C.G."/>
        </authorList>
    </citation>
    <scope>NUCLEOTIDE SEQUENCE [LARGE SCALE GENOMIC DNA]</scope>
    <source>
        <strain evidence="9 10">HCNT1</strain>
    </source>
</reference>
<evidence type="ECO:0000256" key="6">
    <source>
        <dbReference type="SAM" id="Coils"/>
    </source>
</evidence>
<accession>A0A2N0D7Q0</accession>
<evidence type="ECO:0000256" key="7">
    <source>
        <dbReference type="SAM" id="Phobius"/>
    </source>
</evidence>
<dbReference type="GO" id="GO:0005886">
    <property type="term" value="C:plasma membrane"/>
    <property type="evidence" value="ECO:0007669"/>
    <property type="project" value="UniProtKB-SubCell"/>
</dbReference>
<feature type="domain" description="Polysaccharide chain length determinant N-terminal" evidence="8">
    <location>
        <begin position="43"/>
        <end position="126"/>
    </location>
</feature>
<dbReference type="Pfam" id="PF02706">
    <property type="entry name" value="Wzz"/>
    <property type="match status" value="1"/>
</dbReference>
<dbReference type="InterPro" id="IPR050445">
    <property type="entry name" value="Bact_polysacc_biosynth/exp"/>
</dbReference>
<dbReference type="Proteomes" id="UP000232164">
    <property type="component" value="Unassembled WGS sequence"/>
</dbReference>
<gene>
    <name evidence="9" type="ORF">CWR43_18440</name>
</gene>
<feature type="coiled-coil region" evidence="6">
    <location>
        <begin position="373"/>
        <end position="438"/>
    </location>
</feature>
<keyword evidence="4 7" id="KW-1133">Transmembrane helix</keyword>
<keyword evidence="2" id="KW-1003">Cell membrane</keyword>
<keyword evidence="5 7" id="KW-0472">Membrane</keyword>
<comment type="subcellular location">
    <subcellularLocation>
        <location evidence="1">Cell membrane</location>
        <topology evidence="1">Multi-pass membrane protein</topology>
    </subcellularLocation>
</comment>
<dbReference type="SUPFAM" id="SSF52540">
    <property type="entry name" value="P-loop containing nucleoside triphosphate hydrolases"/>
    <property type="match status" value="1"/>
</dbReference>
<keyword evidence="3 7" id="KW-0812">Transmembrane</keyword>
<sequence length="754" mass="82670">MSIGGGMLTTERAAGNFAYNSSDGSSPFVNERFSSSRGTGEAWSLVWRYKKFLAFVITVGALLSLLLSFALPAEYAATSAIVFDRNDTRPYEAVVEAQKQERDKSSMDTELDIIRSRVFMGTVVDALNLVADPFYNSYLSVAEPNALSLVVRRISGWFLGGEERDGRRAPTNRIISETAQRDRAITTLLGTFTVDRKGDSLALTITVRQPSPIQAAAVADAIARHYVEWTSNLKSVATSETIKYLRQQSDELAVSITKREREIAAFTATSDLTFDPKDDLLRARTEQLNEQFTLARVDEAGEWAKVNEAKARLASGGEEDIGKVVTSDLLTSLRTEGARLQRLRGQLTSKFGNNHPLVIDADAEIASNRKMILDEASRILQELENNARVASIRVKNFEQAVSVLQDRVQSRNLAEIRRRELERDLLSEQKRYDAVELRLSALDPDREQFKATAMVSSFAEVPVQPSFPQPLFIFGAGLVGSSLLALMGMIILDNLDSRIHSSRTVSAILGRPNIVSVPGCALKHDVAKETGSRLLADENSGLAIAARTLCLAWKTIDSSPGSKVVMFTSTSRRDGKTMLSVAMAASAQREGLSTILVDLSAGAVNAYSVTSSRGLANSPIAGSDLKHMVTRSPSYPFLDVLTGRPSLQQYRELFNALRQHYDLVIVDTPATDTAQDAIWLSAHVDSIFVIGVLHKTRQAALVDLVERLNLNHAFIIGGIINSAADHGSSVKRIDWTIARNMLASLRVFSLKRST</sequence>
<dbReference type="EMBL" id="PIQN01000014">
    <property type="protein sequence ID" value="PKA42102.1"/>
    <property type="molecule type" value="Genomic_DNA"/>
</dbReference>
<dbReference type="PANTHER" id="PTHR32309">
    <property type="entry name" value="TYROSINE-PROTEIN KINASE"/>
    <property type="match status" value="1"/>
</dbReference>
<dbReference type="Gene3D" id="3.40.50.300">
    <property type="entry name" value="P-loop containing nucleotide triphosphate hydrolases"/>
    <property type="match status" value="1"/>
</dbReference>
<comment type="caution">
    <text evidence="9">The sequence shown here is derived from an EMBL/GenBank/DDBJ whole genome shotgun (WGS) entry which is preliminary data.</text>
</comment>
<keyword evidence="6" id="KW-0175">Coiled coil</keyword>
<evidence type="ECO:0000313" key="9">
    <source>
        <dbReference type="EMBL" id="PKA42102.1"/>
    </source>
</evidence>
<dbReference type="PANTHER" id="PTHR32309:SF31">
    <property type="entry name" value="CAPSULAR EXOPOLYSACCHARIDE FAMILY"/>
    <property type="match status" value="1"/>
</dbReference>
<name>A0A2N0D7Q0_RHISU</name>
<evidence type="ECO:0000259" key="8">
    <source>
        <dbReference type="Pfam" id="PF02706"/>
    </source>
</evidence>
<reference evidence="9 10" key="2">
    <citation type="submission" date="2017-12" db="EMBL/GenBank/DDBJ databases">
        <title>Genome sequence of Rhizobium sullae HCNT1 isolated from Sulla coronaria nodules and featuring peculiar denitrification phenotypes.</title>
        <authorList>
            <person name="De Diego-Diaz B."/>
            <person name="Treu L."/>
            <person name="Campanaro S."/>
            <person name="Da Silva Duarte V."/>
            <person name="Basaglia M."/>
            <person name="Favaro L."/>
            <person name="Casella S."/>
            <person name="Squartini A."/>
        </authorList>
    </citation>
    <scope>NUCLEOTIDE SEQUENCE [LARGE SCALE GENOMIC DNA]</scope>
    <source>
        <strain evidence="9 10">HCNT1</strain>
    </source>
</reference>
<feature type="transmembrane region" description="Helical" evidence="7">
    <location>
        <begin position="52"/>
        <end position="71"/>
    </location>
</feature>
<dbReference type="AlphaFoldDB" id="A0A2N0D7Q0"/>
<protein>
    <recommendedName>
        <fullName evidence="8">Polysaccharide chain length determinant N-terminal domain-containing protein</fullName>
    </recommendedName>
</protein>
<evidence type="ECO:0000256" key="5">
    <source>
        <dbReference type="ARBA" id="ARBA00023136"/>
    </source>
</evidence>
<evidence type="ECO:0000313" key="10">
    <source>
        <dbReference type="Proteomes" id="UP000232164"/>
    </source>
</evidence>
<organism evidence="9 10">
    <name type="scientific">Rhizobium sullae</name>
    <name type="common">Rhizobium hedysari</name>
    <dbReference type="NCBI Taxonomy" id="50338"/>
    <lineage>
        <taxon>Bacteria</taxon>
        <taxon>Pseudomonadati</taxon>
        <taxon>Pseudomonadota</taxon>
        <taxon>Alphaproteobacteria</taxon>
        <taxon>Hyphomicrobiales</taxon>
        <taxon>Rhizobiaceae</taxon>
        <taxon>Rhizobium/Agrobacterium group</taxon>
        <taxon>Rhizobium</taxon>
    </lineage>
</organism>
<dbReference type="InterPro" id="IPR003856">
    <property type="entry name" value="LPS_length_determ_N"/>
</dbReference>
<evidence type="ECO:0000256" key="4">
    <source>
        <dbReference type="ARBA" id="ARBA00022989"/>
    </source>
</evidence>
<evidence type="ECO:0000256" key="2">
    <source>
        <dbReference type="ARBA" id="ARBA00022475"/>
    </source>
</evidence>
<dbReference type="STRING" id="1041146.GCA_000427985_01545"/>
<proteinExistence type="predicted"/>